<reference evidence="2" key="1">
    <citation type="journal article" date="2019" name="Int. J. Syst. Evol. Microbiol.">
        <title>The Global Catalogue of Microorganisms (GCM) 10K type strain sequencing project: providing services to taxonomists for standard genome sequencing and annotation.</title>
        <authorList>
            <consortium name="The Broad Institute Genomics Platform"/>
            <consortium name="The Broad Institute Genome Sequencing Center for Infectious Disease"/>
            <person name="Wu L."/>
            <person name="Ma J."/>
        </authorList>
    </citation>
    <scope>NUCLEOTIDE SEQUENCE [LARGE SCALE GENOMIC DNA]</scope>
    <source>
        <strain evidence="2">CCUG 62982</strain>
    </source>
</reference>
<dbReference type="EMBL" id="JBHTJG010000001">
    <property type="protein sequence ID" value="MFD0945422.1"/>
    <property type="molecule type" value="Genomic_DNA"/>
</dbReference>
<organism evidence="1 2">
    <name type="scientific">Sphingomonas canadensis</name>
    <dbReference type="NCBI Taxonomy" id="1219257"/>
    <lineage>
        <taxon>Bacteria</taxon>
        <taxon>Pseudomonadati</taxon>
        <taxon>Pseudomonadota</taxon>
        <taxon>Alphaproteobacteria</taxon>
        <taxon>Sphingomonadales</taxon>
        <taxon>Sphingomonadaceae</taxon>
        <taxon>Sphingomonas</taxon>
    </lineage>
</organism>
<comment type="caution">
    <text evidence="1">The sequence shown here is derived from an EMBL/GenBank/DDBJ whole genome shotgun (WGS) entry which is preliminary data.</text>
</comment>
<dbReference type="Pfam" id="PF06821">
    <property type="entry name" value="Ser_hydrolase"/>
    <property type="match status" value="1"/>
</dbReference>
<sequence>MPYALSADVRDLPVLTIFDRSDPPARDLIAKGAMLLEIEGGCGRNRWAARLDEAVRLADRPAVLVAHGIGCFAVAWWARLSPASYVAQVAGAVFVRPLASAISASPEQRFDGPHTPLPFAATLIEDAPGAEELAANWGCALVPPAGAPAIPALVRMLAGADTSGAANTQAAPVLELRA</sequence>
<gene>
    <name evidence="1" type="ORF">ACFQ1E_03625</name>
</gene>
<keyword evidence="2" id="KW-1185">Reference proteome</keyword>
<dbReference type="GO" id="GO:0016787">
    <property type="term" value="F:hydrolase activity"/>
    <property type="evidence" value="ECO:0007669"/>
    <property type="project" value="UniProtKB-KW"/>
</dbReference>
<dbReference type="SUPFAM" id="SSF53474">
    <property type="entry name" value="alpha/beta-Hydrolases"/>
    <property type="match status" value="1"/>
</dbReference>
<dbReference type="InterPro" id="IPR010662">
    <property type="entry name" value="RBBP9/YdeN"/>
</dbReference>
<accession>A0ABW3H3H4</accession>
<dbReference type="InterPro" id="IPR029058">
    <property type="entry name" value="AB_hydrolase_fold"/>
</dbReference>
<dbReference type="Proteomes" id="UP001596977">
    <property type="component" value="Unassembled WGS sequence"/>
</dbReference>
<protein>
    <submittedName>
        <fullName evidence="1">Alpha/beta hydrolase</fullName>
    </submittedName>
</protein>
<proteinExistence type="predicted"/>
<name>A0ABW3H3H4_9SPHN</name>
<evidence type="ECO:0000313" key="1">
    <source>
        <dbReference type="EMBL" id="MFD0945422.1"/>
    </source>
</evidence>
<dbReference type="Gene3D" id="3.40.50.1820">
    <property type="entry name" value="alpha/beta hydrolase"/>
    <property type="match status" value="1"/>
</dbReference>
<dbReference type="RefSeq" id="WP_264942337.1">
    <property type="nucleotide sequence ID" value="NZ_JAPDRA010000001.1"/>
</dbReference>
<keyword evidence="1" id="KW-0378">Hydrolase</keyword>
<evidence type="ECO:0000313" key="2">
    <source>
        <dbReference type="Proteomes" id="UP001596977"/>
    </source>
</evidence>